<reference evidence="3" key="1">
    <citation type="submission" date="2018-08" db="EMBL/GenBank/DDBJ databases">
        <title>Genome of Lactobacillus sp. HBUAS52074.</title>
        <authorList>
            <person name="Guo Z."/>
            <person name="Zhang Z.D."/>
        </authorList>
    </citation>
    <scope>NUCLEOTIDE SEQUENCE [LARGE SCALE GENOMIC DNA]</scope>
    <source>
        <strain evidence="3">HBUAS52074</strain>
    </source>
</reference>
<dbReference type="NCBIfam" id="TIGR01641">
    <property type="entry name" value="phageSPP1_gp7"/>
    <property type="match status" value="1"/>
</dbReference>
<evidence type="ECO:0000313" key="3">
    <source>
        <dbReference type="Proteomes" id="UP000267208"/>
    </source>
</evidence>
<dbReference type="Proteomes" id="UP000267208">
    <property type="component" value="Chromosome"/>
</dbReference>
<feature type="domain" description="Phage head morphogenesis" evidence="1">
    <location>
        <begin position="224"/>
        <end position="301"/>
    </location>
</feature>
<accession>A0A386PSH8</accession>
<dbReference type="KEGG" id="lzh:D1B17_07080"/>
<keyword evidence="3" id="KW-1185">Reference proteome</keyword>
<protein>
    <recommendedName>
        <fullName evidence="1">Phage head morphogenesis domain-containing protein</fullName>
    </recommendedName>
</protein>
<organism evidence="2 3">
    <name type="scientific">Companilactobacillus zhachilii</name>
    <dbReference type="NCBI Taxonomy" id="2304606"/>
    <lineage>
        <taxon>Bacteria</taxon>
        <taxon>Bacillati</taxon>
        <taxon>Bacillota</taxon>
        <taxon>Bacilli</taxon>
        <taxon>Lactobacillales</taxon>
        <taxon>Lactobacillaceae</taxon>
        <taxon>Companilactobacillus</taxon>
    </lineage>
</organism>
<evidence type="ECO:0000259" key="1">
    <source>
        <dbReference type="Pfam" id="PF04233"/>
    </source>
</evidence>
<name>A0A386PSH8_9LACO</name>
<dbReference type="EMBL" id="CP031933">
    <property type="protein sequence ID" value="AYE38412.1"/>
    <property type="molecule type" value="Genomic_DNA"/>
</dbReference>
<evidence type="ECO:0000313" key="2">
    <source>
        <dbReference type="EMBL" id="AYE38412.1"/>
    </source>
</evidence>
<dbReference type="InterPro" id="IPR006528">
    <property type="entry name" value="Phage_head_morphogenesis_dom"/>
</dbReference>
<dbReference type="RefSeq" id="WP_120142661.1">
    <property type="nucleotide sequence ID" value="NZ_CP031933.2"/>
</dbReference>
<proteinExistence type="predicted"/>
<gene>
    <name evidence="2" type="ORF">D1B17_07080</name>
</gene>
<sequence>MKLTKNQAIRIAQKVYGKQDERVKEIEHMYRDTQSKVINDVDAFMGANKSWTAKASPDEIANFLANLKDTFYNASADDQNLIKIAYGSNELRTNGDMLMANITRDVVRQSMAQKIHLGVSTKNIPDVVNASTYHQATKVLRNNRHISEQSKNVDAIIYKSVQNATLDSHVDSDMFSSINKQTMQTLRKVRDVAEMAAKSPKDSLNWKTTISNILTGGDKATDGQMGRAAGLIRTATAQAMNRTRLQDFHSRGVKKYKYISLEAQNTCADCDALDGQIFNVEDAEEGVNFPLMHPNCQCTVIEINDDDDWDNSDYDVTDELDEL</sequence>
<dbReference type="AlphaFoldDB" id="A0A386PSH8"/>
<dbReference type="Pfam" id="PF04233">
    <property type="entry name" value="Phage_Mu_F"/>
    <property type="match status" value="1"/>
</dbReference>
<dbReference type="OrthoDB" id="9765386at2"/>